<dbReference type="EMBL" id="ANOH01000117">
    <property type="protein sequence ID" value="EMI56943.1"/>
    <property type="molecule type" value="Genomic_DNA"/>
</dbReference>
<sequence>MVIGHIDHRQHSLDRRNEVFVEGSFGNVARRPESQCFRSDFFTTLGGGQDNRQTGKLFTQCRDQLQPIHFRHLEVGHDDGGSAFADRFQGGAAVARRHHFIAVLLQHDLHTGDLSDAVINGEDEGGFRHVEFVTVELVKQPTGKPTSRRHFSGLPIRRVQSPIVSGPRLLGWLL</sequence>
<dbReference type="Proteomes" id="UP000011885">
    <property type="component" value="Unassembled WGS sequence"/>
</dbReference>
<evidence type="ECO:0000313" key="1">
    <source>
        <dbReference type="EMBL" id="EMI56943.1"/>
    </source>
</evidence>
<comment type="caution">
    <text evidence="1">The sequence shown here is derived from an EMBL/GenBank/DDBJ whole genome shotgun (WGS) entry which is preliminary data.</text>
</comment>
<name>M5ULP6_9BACT</name>
<gene>
    <name evidence="1" type="ORF">RSSM_01624</name>
</gene>
<dbReference type="AlphaFoldDB" id="M5ULP6"/>
<organism evidence="1 2">
    <name type="scientific">Rhodopirellula sallentina SM41</name>
    <dbReference type="NCBI Taxonomy" id="1263870"/>
    <lineage>
        <taxon>Bacteria</taxon>
        <taxon>Pseudomonadati</taxon>
        <taxon>Planctomycetota</taxon>
        <taxon>Planctomycetia</taxon>
        <taxon>Pirellulales</taxon>
        <taxon>Pirellulaceae</taxon>
        <taxon>Rhodopirellula</taxon>
    </lineage>
</organism>
<accession>M5ULP6</accession>
<protein>
    <submittedName>
        <fullName evidence="1">Uncharacterized protein</fullName>
    </submittedName>
</protein>
<reference evidence="1 2" key="1">
    <citation type="journal article" date="2013" name="Mar. Genomics">
        <title>Expression of sulfatases in Rhodopirellula baltica and the diversity of sulfatases in the genus Rhodopirellula.</title>
        <authorList>
            <person name="Wegner C.E."/>
            <person name="Richter-Heitmann T."/>
            <person name="Klindworth A."/>
            <person name="Klockow C."/>
            <person name="Richter M."/>
            <person name="Achstetter T."/>
            <person name="Glockner F.O."/>
            <person name="Harder J."/>
        </authorList>
    </citation>
    <scope>NUCLEOTIDE SEQUENCE [LARGE SCALE GENOMIC DNA]</scope>
    <source>
        <strain evidence="1 2">SM41</strain>
    </source>
</reference>
<proteinExistence type="predicted"/>
<evidence type="ECO:0000313" key="2">
    <source>
        <dbReference type="Proteomes" id="UP000011885"/>
    </source>
</evidence>
<keyword evidence="2" id="KW-1185">Reference proteome</keyword>